<dbReference type="AlphaFoldDB" id="V7BY72"/>
<name>V7BY72_PHAVU</name>
<accession>V7BY72</accession>
<feature type="non-terminal residue" evidence="1">
    <location>
        <position position="40"/>
    </location>
</feature>
<evidence type="ECO:0000313" key="2">
    <source>
        <dbReference type="Proteomes" id="UP000000226"/>
    </source>
</evidence>
<dbReference type="EMBL" id="CM002291">
    <property type="protein sequence ID" value="ESW22947.1"/>
    <property type="molecule type" value="Genomic_DNA"/>
</dbReference>
<dbReference type="Gramene" id="ESW22947">
    <property type="protein sequence ID" value="ESW22947"/>
    <property type="gene ID" value="PHAVU_004G0086000g"/>
</dbReference>
<dbReference type="Proteomes" id="UP000000226">
    <property type="component" value="Chromosome 4"/>
</dbReference>
<proteinExistence type="predicted"/>
<protein>
    <submittedName>
        <fullName evidence="1">Uncharacterized protein</fullName>
    </submittedName>
</protein>
<reference evidence="2" key="1">
    <citation type="journal article" date="2014" name="Nat. Genet.">
        <title>A reference genome for common bean and genome-wide analysis of dual domestications.</title>
        <authorList>
            <person name="Schmutz J."/>
            <person name="McClean P.E."/>
            <person name="Mamidi S."/>
            <person name="Wu G.A."/>
            <person name="Cannon S.B."/>
            <person name="Grimwood J."/>
            <person name="Jenkins J."/>
            <person name="Shu S."/>
            <person name="Song Q."/>
            <person name="Chavarro C."/>
            <person name="Torres-Torres M."/>
            <person name="Geffroy V."/>
            <person name="Moghaddam S.M."/>
            <person name="Gao D."/>
            <person name="Abernathy B."/>
            <person name="Barry K."/>
            <person name="Blair M."/>
            <person name="Brick M.A."/>
            <person name="Chovatia M."/>
            <person name="Gepts P."/>
            <person name="Goodstein D.M."/>
            <person name="Gonzales M."/>
            <person name="Hellsten U."/>
            <person name="Hyten D.L."/>
            <person name="Jia G."/>
            <person name="Kelly J.D."/>
            <person name="Kudrna D."/>
            <person name="Lee R."/>
            <person name="Richard M.M."/>
            <person name="Miklas P.N."/>
            <person name="Osorno J.M."/>
            <person name="Rodrigues J."/>
            <person name="Thareau V."/>
            <person name="Urrea C.A."/>
            <person name="Wang M."/>
            <person name="Yu Y."/>
            <person name="Zhang M."/>
            <person name="Wing R.A."/>
            <person name="Cregan P.B."/>
            <person name="Rokhsar D.S."/>
            <person name="Jackson S.A."/>
        </authorList>
    </citation>
    <scope>NUCLEOTIDE SEQUENCE [LARGE SCALE GENOMIC DNA]</scope>
    <source>
        <strain evidence="2">cv. G19833</strain>
    </source>
</reference>
<organism evidence="1 2">
    <name type="scientific">Phaseolus vulgaris</name>
    <name type="common">Kidney bean</name>
    <name type="synonym">French bean</name>
    <dbReference type="NCBI Taxonomy" id="3885"/>
    <lineage>
        <taxon>Eukaryota</taxon>
        <taxon>Viridiplantae</taxon>
        <taxon>Streptophyta</taxon>
        <taxon>Embryophyta</taxon>
        <taxon>Tracheophyta</taxon>
        <taxon>Spermatophyta</taxon>
        <taxon>Magnoliopsida</taxon>
        <taxon>eudicotyledons</taxon>
        <taxon>Gunneridae</taxon>
        <taxon>Pentapetalae</taxon>
        <taxon>rosids</taxon>
        <taxon>fabids</taxon>
        <taxon>Fabales</taxon>
        <taxon>Fabaceae</taxon>
        <taxon>Papilionoideae</taxon>
        <taxon>50 kb inversion clade</taxon>
        <taxon>NPAAA clade</taxon>
        <taxon>indigoferoid/millettioid clade</taxon>
        <taxon>Phaseoleae</taxon>
        <taxon>Phaseolus</taxon>
    </lineage>
</organism>
<keyword evidence="2" id="KW-1185">Reference proteome</keyword>
<evidence type="ECO:0000313" key="1">
    <source>
        <dbReference type="EMBL" id="ESW22947.1"/>
    </source>
</evidence>
<gene>
    <name evidence="1" type="ORF">PHAVU_004G0086000g</name>
</gene>
<sequence>MEDSLRLKPEIISKGTPRLVVTYRELDEEEYKLWDEEFSK</sequence>